<dbReference type="PANTHER" id="PTHR10270">
    <property type="entry name" value="SOX TRANSCRIPTION FACTOR"/>
    <property type="match status" value="1"/>
</dbReference>
<feature type="region of interest" description="Disordered" evidence="4">
    <location>
        <begin position="66"/>
        <end position="104"/>
    </location>
</feature>
<evidence type="ECO:0000256" key="2">
    <source>
        <dbReference type="ARBA" id="ARBA00023163"/>
    </source>
</evidence>
<feature type="region of interest" description="Disordered" evidence="4">
    <location>
        <begin position="245"/>
        <end position="325"/>
    </location>
</feature>
<accession>A0ABR2VVS1</accession>
<feature type="compositionally biased region" description="Polar residues" evidence="4">
    <location>
        <begin position="408"/>
        <end position="421"/>
    </location>
</feature>
<keyword evidence="1 3" id="KW-0238">DNA-binding</keyword>
<comment type="caution">
    <text evidence="6">The sequence shown here is derived from an EMBL/GenBank/DDBJ whole genome shotgun (WGS) entry which is preliminary data.</text>
</comment>
<evidence type="ECO:0000256" key="1">
    <source>
        <dbReference type="ARBA" id="ARBA00023125"/>
    </source>
</evidence>
<feature type="region of interest" description="Disordered" evidence="4">
    <location>
        <begin position="1"/>
        <end position="34"/>
    </location>
</feature>
<feature type="domain" description="HMG box" evidence="5">
    <location>
        <begin position="391"/>
        <end position="431"/>
    </location>
</feature>
<dbReference type="SUPFAM" id="SSF47095">
    <property type="entry name" value="HMG-box"/>
    <property type="match status" value="1"/>
</dbReference>
<keyword evidence="7" id="KW-1185">Reference proteome</keyword>
<evidence type="ECO:0000256" key="4">
    <source>
        <dbReference type="SAM" id="MobiDB-lite"/>
    </source>
</evidence>
<name>A0ABR2VVS1_9FUNG</name>
<feature type="region of interest" description="Disordered" evidence="4">
    <location>
        <begin position="404"/>
        <end position="431"/>
    </location>
</feature>
<evidence type="ECO:0000256" key="3">
    <source>
        <dbReference type="PROSITE-ProRule" id="PRU00267"/>
    </source>
</evidence>
<dbReference type="EMBL" id="JASJQH010007570">
    <property type="protein sequence ID" value="KAK9704303.1"/>
    <property type="molecule type" value="Genomic_DNA"/>
</dbReference>
<feature type="compositionally biased region" description="Low complexity" evidence="4">
    <location>
        <begin position="245"/>
        <end position="257"/>
    </location>
</feature>
<feature type="compositionally biased region" description="Basic and acidic residues" evidence="4">
    <location>
        <begin position="350"/>
        <end position="359"/>
    </location>
</feature>
<evidence type="ECO:0000259" key="5">
    <source>
        <dbReference type="PROSITE" id="PS50118"/>
    </source>
</evidence>
<dbReference type="Pfam" id="PF00505">
    <property type="entry name" value="HMG_box"/>
    <property type="match status" value="1"/>
</dbReference>
<feature type="compositionally biased region" description="Low complexity" evidence="4">
    <location>
        <begin position="369"/>
        <end position="384"/>
    </location>
</feature>
<reference evidence="6 7" key="1">
    <citation type="submission" date="2023-04" db="EMBL/GenBank/DDBJ databases">
        <title>Genome of Basidiobolus ranarum AG-B5.</title>
        <authorList>
            <person name="Stajich J.E."/>
            <person name="Carter-House D."/>
            <person name="Gryganskyi A."/>
        </authorList>
    </citation>
    <scope>NUCLEOTIDE SEQUENCE [LARGE SCALE GENOMIC DNA]</scope>
    <source>
        <strain evidence="6 7">AG-B5</strain>
    </source>
</reference>
<dbReference type="InterPro" id="IPR036910">
    <property type="entry name" value="HMG_box_dom_sf"/>
</dbReference>
<feature type="compositionally biased region" description="Polar residues" evidence="4">
    <location>
        <begin position="258"/>
        <end position="286"/>
    </location>
</feature>
<evidence type="ECO:0000313" key="7">
    <source>
        <dbReference type="Proteomes" id="UP001479436"/>
    </source>
</evidence>
<keyword evidence="2" id="KW-0804">Transcription</keyword>
<evidence type="ECO:0000313" key="6">
    <source>
        <dbReference type="EMBL" id="KAK9704303.1"/>
    </source>
</evidence>
<feature type="compositionally biased region" description="Polar residues" evidence="4">
    <location>
        <begin position="302"/>
        <end position="325"/>
    </location>
</feature>
<dbReference type="PROSITE" id="PS50118">
    <property type="entry name" value="HMG_BOX_2"/>
    <property type="match status" value="1"/>
</dbReference>
<keyword evidence="3" id="KW-0539">Nucleus</keyword>
<dbReference type="Gene3D" id="1.10.30.10">
    <property type="entry name" value="High mobility group box domain"/>
    <property type="match status" value="1"/>
</dbReference>
<dbReference type="Proteomes" id="UP001479436">
    <property type="component" value="Unassembled WGS sequence"/>
</dbReference>
<organism evidence="6 7">
    <name type="scientific">Basidiobolus ranarum</name>
    <dbReference type="NCBI Taxonomy" id="34480"/>
    <lineage>
        <taxon>Eukaryota</taxon>
        <taxon>Fungi</taxon>
        <taxon>Fungi incertae sedis</taxon>
        <taxon>Zoopagomycota</taxon>
        <taxon>Entomophthoromycotina</taxon>
        <taxon>Basidiobolomycetes</taxon>
        <taxon>Basidiobolales</taxon>
        <taxon>Basidiobolaceae</taxon>
        <taxon>Basidiobolus</taxon>
    </lineage>
</organism>
<dbReference type="PANTHER" id="PTHR10270:SF161">
    <property type="entry name" value="SEX-DETERMINING REGION Y PROTEIN"/>
    <property type="match status" value="1"/>
</dbReference>
<sequence>MAFHPNQHTQGNIFPNRSQGIDHNQDIGQSLSPINSFTGSLGSFSSRQFDPTGYDNRTYLNSADPWKSNSSLLQQEQNATSPSLRNSLPSGGHGDLSSIQNISAPTSGFSNQTIRMMQNNNTQVPYFNQTSLVSASQSPYSDYQNISTSNGQSQAMSVAHMAPQSPTASFIRRYSGNTNMINGIDPSSLTNGMGYSNPGYTGQVGGLDNFGRNNLNQYVENDNVISNSILKSKSEAMTGLQYASSSNLGSGSTHSNLMNNDSNAMSHENHFQSGGNIESNYSTGFSQDAEYQRSPHSLPLTRPSNISRSQFPSETVAPNQVSTTPIKIPKARPLIIKDSSTVSPNALTKSKHEDHDLSIKPKSAHSPKSKAFSSKPNSSLSLNATPTGQKLKRPMNAFLIYASERRPQLQQSDPTMTTAAQSKMLGEEWAK</sequence>
<feature type="DNA-binding region" description="HMG box" evidence="3">
    <location>
        <begin position="391"/>
        <end position="431"/>
    </location>
</feature>
<gene>
    <name evidence="6" type="primary">gei-3_1</name>
    <name evidence="6" type="ORF">K7432_010269</name>
</gene>
<feature type="region of interest" description="Disordered" evidence="4">
    <location>
        <begin position="337"/>
        <end position="391"/>
    </location>
</feature>
<protein>
    <submittedName>
        <fullName evidence="6">DNA binding</fullName>
    </submittedName>
</protein>
<feature type="compositionally biased region" description="Polar residues" evidence="4">
    <location>
        <begin position="67"/>
        <end position="89"/>
    </location>
</feature>
<feature type="compositionally biased region" description="Polar residues" evidence="4">
    <location>
        <begin position="338"/>
        <end position="348"/>
    </location>
</feature>
<dbReference type="InterPro" id="IPR050140">
    <property type="entry name" value="SRY-related_HMG-box_TF-like"/>
</dbReference>
<proteinExistence type="predicted"/>
<dbReference type="InterPro" id="IPR009071">
    <property type="entry name" value="HMG_box_dom"/>
</dbReference>
<feature type="non-terminal residue" evidence="6">
    <location>
        <position position="431"/>
    </location>
</feature>